<evidence type="ECO:0000313" key="1">
    <source>
        <dbReference type="EMBL" id="MBC2601768.1"/>
    </source>
</evidence>
<evidence type="ECO:0000313" key="2">
    <source>
        <dbReference type="Proteomes" id="UP000525652"/>
    </source>
</evidence>
<dbReference type="RefSeq" id="WP_185692477.1">
    <property type="nucleotide sequence ID" value="NZ_JACHVA010000075.1"/>
</dbReference>
<comment type="caution">
    <text evidence="1">The sequence shown here is derived from an EMBL/GenBank/DDBJ whole genome shotgun (WGS) entry which is preliminary data.</text>
</comment>
<gene>
    <name evidence="1" type="ORF">H5P30_08260</name>
</gene>
<proteinExistence type="predicted"/>
<dbReference type="AlphaFoldDB" id="A0A7X1AZE9"/>
<organism evidence="1 2">
    <name type="scientific">Puniceicoccus vermicola</name>
    <dbReference type="NCBI Taxonomy" id="388746"/>
    <lineage>
        <taxon>Bacteria</taxon>
        <taxon>Pseudomonadati</taxon>
        <taxon>Verrucomicrobiota</taxon>
        <taxon>Opitutia</taxon>
        <taxon>Puniceicoccales</taxon>
        <taxon>Puniceicoccaceae</taxon>
        <taxon>Puniceicoccus</taxon>
    </lineage>
</organism>
<protein>
    <submittedName>
        <fullName evidence="1">Uncharacterized protein</fullName>
    </submittedName>
</protein>
<name>A0A7X1AZE9_9BACT</name>
<dbReference type="Proteomes" id="UP000525652">
    <property type="component" value="Unassembled WGS sequence"/>
</dbReference>
<dbReference type="EMBL" id="JACHVA010000075">
    <property type="protein sequence ID" value="MBC2601768.1"/>
    <property type="molecule type" value="Genomic_DNA"/>
</dbReference>
<sequence>MERQILFENGALDGPGFGRLVHDARGRPAMDLLIQEVGEETAWELVGLLDEIAAERTRRDTLQAIEAFLVGLAGLSPSFAALHHILTERRESLSSLASRLGVSKQAIGKHRTTILEKLPPGGTDTERLLAWMRENHGSFFEKNFPEVGRADGRF</sequence>
<accession>A0A7X1AZE9</accession>
<reference evidence="1 2" key="1">
    <citation type="submission" date="2020-07" db="EMBL/GenBank/DDBJ databases">
        <authorList>
            <person name="Feng X."/>
        </authorList>
    </citation>
    <scope>NUCLEOTIDE SEQUENCE [LARGE SCALE GENOMIC DNA]</scope>
    <source>
        <strain evidence="1 2">JCM14086</strain>
    </source>
</reference>
<keyword evidence="2" id="KW-1185">Reference proteome</keyword>